<dbReference type="InterPro" id="IPR036735">
    <property type="entry name" value="NGN_dom_sf"/>
</dbReference>
<keyword evidence="1" id="KW-0889">Transcription antitermination</keyword>
<feature type="domain" description="NusG-like N-terminal" evidence="4">
    <location>
        <begin position="1"/>
        <end position="100"/>
    </location>
</feature>
<dbReference type="GO" id="GO:0006354">
    <property type="term" value="P:DNA-templated transcription elongation"/>
    <property type="evidence" value="ECO:0007669"/>
    <property type="project" value="InterPro"/>
</dbReference>
<keyword evidence="3" id="KW-0804">Transcription</keyword>
<evidence type="ECO:0000256" key="2">
    <source>
        <dbReference type="ARBA" id="ARBA00023015"/>
    </source>
</evidence>
<evidence type="ECO:0000313" key="5">
    <source>
        <dbReference type="EMBL" id="RFA33471.1"/>
    </source>
</evidence>
<organism evidence="5 6">
    <name type="scientific">Alkalilimnicola ehrlichii</name>
    <dbReference type="NCBI Taxonomy" id="351052"/>
    <lineage>
        <taxon>Bacteria</taxon>
        <taxon>Pseudomonadati</taxon>
        <taxon>Pseudomonadota</taxon>
        <taxon>Gammaproteobacteria</taxon>
        <taxon>Chromatiales</taxon>
        <taxon>Ectothiorhodospiraceae</taxon>
        <taxon>Alkalilimnicola</taxon>
    </lineage>
</organism>
<dbReference type="SUPFAM" id="SSF50104">
    <property type="entry name" value="Translation proteins SH3-like domain"/>
    <property type="match status" value="1"/>
</dbReference>
<dbReference type="InterPro" id="IPR006645">
    <property type="entry name" value="NGN-like_dom"/>
</dbReference>
<dbReference type="InterPro" id="IPR010215">
    <property type="entry name" value="Transcription_antiterm_RfaH"/>
</dbReference>
<proteinExistence type="predicted"/>
<keyword evidence="2" id="KW-0805">Transcription regulation</keyword>
<dbReference type="Gene3D" id="3.30.70.940">
    <property type="entry name" value="NusG, N-terminal domain"/>
    <property type="match status" value="1"/>
</dbReference>
<reference evidence="6" key="1">
    <citation type="submission" date="2017-05" db="EMBL/GenBank/DDBJ databases">
        <authorList>
            <person name="Sharma S."/>
            <person name="Sidhu C."/>
            <person name="Pinnaka A.K."/>
        </authorList>
    </citation>
    <scope>NUCLEOTIDE SEQUENCE [LARGE SCALE GENOMIC DNA]</scope>
    <source>
        <strain evidence="6">AK93</strain>
    </source>
</reference>
<dbReference type="GO" id="GO:0005829">
    <property type="term" value="C:cytosol"/>
    <property type="evidence" value="ECO:0007669"/>
    <property type="project" value="TreeGrafter"/>
</dbReference>
<dbReference type="EMBL" id="NFZW01000021">
    <property type="protein sequence ID" value="RFA33471.1"/>
    <property type="molecule type" value="Genomic_DNA"/>
</dbReference>
<dbReference type="OrthoDB" id="9790639at2"/>
<dbReference type="NCBIfam" id="TIGR01955">
    <property type="entry name" value="RfaH"/>
    <property type="match status" value="1"/>
</dbReference>
<dbReference type="InterPro" id="IPR008991">
    <property type="entry name" value="Translation_prot_SH3-like_sf"/>
</dbReference>
<dbReference type="RefSeq" id="WP_116303433.1">
    <property type="nucleotide sequence ID" value="NZ_NFZV01000021.1"/>
</dbReference>
<dbReference type="Pfam" id="PF02357">
    <property type="entry name" value="NusG"/>
    <property type="match status" value="1"/>
</dbReference>
<dbReference type="PANTHER" id="PTHR30265">
    <property type="entry name" value="RHO-INTERACTING TRANSCRIPTION TERMINATION FACTOR NUSG"/>
    <property type="match status" value="1"/>
</dbReference>
<evidence type="ECO:0000256" key="1">
    <source>
        <dbReference type="ARBA" id="ARBA00022814"/>
    </source>
</evidence>
<dbReference type="CDD" id="cd09892">
    <property type="entry name" value="NGN_SP_RfaH"/>
    <property type="match status" value="1"/>
</dbReference>
<dbReference type="GO" id="GO:0031564">
    <property type="term" value="P:transcription antitermination"/>
    <property type="evidence" value="ECO:0007669"/>
    <property type="project" value="UniProtKB-KW"/>
</dbReference>
<gene>
    <name evidence="5" type="ORF">CAL65_17620</name>
</gene>
<dbReference type="Proteomes" id="UP000256763">
    <property type="component" value="Unassembled WGS sequence"/>
</dbReference>
<dbReference type="SMART" id="SM00738">
    <property type="entry name" value="NGN"/>
    <property type="match status" value="1"/>
</dbReference>
<protein>
    <submittedName>
        <fullName evidence="5">Transcription/translation regulatory transformer protein RfaH</fullName>
    </submittedName>
</protein>
<keyword evidence="6" id="KW-1185">Reference proteome</keyword>
<dbReference type="AlphaFoldDB" id="A0A3E0WMU9"/>
<name>A0A3E0WMU9_9GAMM</name>
<evidence type="ECO:0000256" key="3">
    <source>
        <dbReference type="ARBA" id="ARBA00023163"/>
    </source>
</evidence>
<dbReference type="SUPFAM" id="SSF82679">
    <property type="entry name" value="N-utilization substance G protein NusG, N-terminal domain"/>
    <property type="match status" value="1"/>
</dbReference>
<evidence type="ECO:0000313" key="6">
    <source>
        <dbReference type="Proteomes" id="UP000256763"/>
    </source>
</evidence>
<dbReference type="PANTHER" id="PTHR30265:SF7">
    <property type="entry name" value="TRANSCRIPTION ANTITERMINATION PROTEIN RFAH"/>
    <property type="match status" value="1"/>
</dbReference>
<sequence length="166" mass="19226">MKKWYLVLSKPRQDERAEVQLSNQGFEVFRPLIKVFRWSGGKRRTTVESMFPRYLFLCLDDVGQDWAPIRSTRGVQDLVRWGGVVPSVPEAVVERLQARMATNGWIDFTARDDFRLNERLRITDGPFAGYEALFQARNGEERVVVLLNIMRQEQRLSLPAQAVARA</sequence>
<comment type="caution">
    <text evidence="5">The sequence shown here is derived from an EMBL/GenBank/DDBJ whole genome shotgun (WGS) entry which is preliminary data.</text>
</comment>
<dbReference type="InterPro" id="IPR043425">
    <property type="entry name" value="NusG-like"/>
</dbReference>
<accession>A0A3E0WMU9</accession>
<evidence type="ECO:0000259" key="4">
    <source>
        <dbReference type="SMART" id="SM00738"/>
    </source>
</evidence>